<gene>
    <name evidence="1" type="ORF">ACFQRL_09905</name>
</gene>
<dbReference type="EMBL" id="JBHTBE010000002">
    <property type="protein sequence ID" value="MFC7269273.1"/>
    <property type="molecule type" value="Genomic_DNA"/>
</dbReference>
<protein>
    <submittedName>
        <fullName evidence="1">Uncharacterized protein</fullName>
    </submittedName>
</protein>
<sequence>MPEISAMRRKSLPGWIVVVTLLVATFWFPPATAASAYVNDTLTACPVNDSIRWKFESGFSAAKKVPVRDAFETIEEALDYDGTQLVSLPETSTLPYTLVFLNDVPPETGYGYAVCGVSMWINANISADKFLWKVARHEMMHQLQATHGGRADSAPTGEDPTTMSTCVAYTEFLTTNFLDRDAEAYLNWLHSDLSFRQINSNIGFDNGTTGWGGTNGSISAPTSGGFSSPRHLAFNASGTSADSYARQTILLWVGDDTNDFEVRAYLRAKAPNSTDPTNVRAAVYRKNLSESGTNTCDYQRGLKNPNNLTLADMNYILVVESSLVNVDTSWTAVASDWSSIPIKRDGYQLQLRAYRNAAGADNVVRFDNVRMEER</sequence>
<comment type="caution">
    <text evidence="1">The sequence shown here is derived from an EMBL/GenBank/DDBJ whole genome shotgun (WGS) entry which is preliminary data.</text>
</comment>
<organism evidence="1 2">
    <name type="scientific">Microbacterium fluvii</name>
    <dbReference type="NCBI Taxonomy" id="415215"/>
    <lineage>
        <taxon>Bacteria</taxon>
        <taxon>Bacillati</taxon>
        <taxon>Actinomycetota</taxon>
        <taxon>Actinomycetes</taxon>
        <taxon>Micrococcales</taxon>
        <taxon>Microbacteriaceae</taxon>
        <taxon>Microbacterium</taxon>
    </lineage>
</organism>
<proteinExistence type="predicted"/>
<dbReference type="Proteomes" id="UP001596507">
    <property type="component" value="Unassembled WGS sequence"/>
</dbReference>
<dbReference type="RefSeq" id="WP_262874196.1">
    <property type="nucleotide sequence ID" value="NZ_BAABKW010000021.1"/>
</dbReference>
<accession>A0ABW2HDS2</accession>
<keyword evidence="2" id="KW-1185">Reference proteome</keyword>
<name>A0ABW2HDS2_9MICO</name>
<evidence type="ECO:0000313" key="1">
    <source>
        <dbReference type="EMBL" id="MFC7269273.1"/>
    </source>
</evidence>
<evidence type="ECO:0000313" key="2">
    <source>
        <dbReference type="Proteomes" id="UP001596507"/>
    </source>
</evidence>
<reference evidence="2" key="1">
    <citation type="journal article" date="2019" name="Int. J. Syst. Evol. Microbiol.">
        <title>The Global Catalogue of Microorganisms (GCM) 10K type strain sequencing project: providing services to taxonomists for standard genome sequencing and annotation.</title>
        <authorList>
            <consortium name="The Broad Institute Genomics Platform"/>
            <consortium name="The Broad Institute Genome Sequencing Center for Infectious Disease"/>
            <person name="Wu L."/>
            <person name="Ma J."/>
        </authorList>
    </citation>
    <scope>NUCLEOTIDE SEQUENCE [LARGE SCALE GENOMIC DNA]</scope>
    <source>
        <strain evidence="2">CGMCC 1.15772</strain>
    </source>
</reference>